<keyword evidence="3" id="KW-1185">Reference proteome</keyword>
<feature type="transmembrane region" description="Helical" evidence="1">
    <location>
        <begin position="558"/>
        <end position="578"/>
    </location>
</feature>
<organism evidence="2 3">
    <name type="scientific">Apiospora marii</name>
    <dbReference type="NCBI Taxonomy" id="335849"/>
    <lineage>
        <taxon>Eukaryota</taxon>
        <taxon>Fungi</taxon>
        <taxon>Dikarya</taxon>
        <taxon>Ascomycota</taxon>
        <taxon>Pezizomycotina</taxon>
        <taxon>Sordariomycetes</taxon>
        <taxon>Xylariomycetidae</taxon>
        <taxon>Amphisphaeriales</taxon>
        <taxon>Apiosporaceae</taxon>
        <taxon>Apiospora</taxon>
    </lineage>
</organism>
<name>A0ABR1SD92_9PEZI</name>
<evidence type="ECO:0000313" key="3">
    <source>
        <dbReference type="Proteomes" id="UP001396898"/>
    </source>
</evidence>
<keyword evidence="1" id="KW-1133">Transmembrane helix</keyword>
<proteinExistence type="predicted"/>
<keyword evidence="1" id="KW-0472">Membrane</keyword>
<reference evidence="2 3" key="1">
    <citation type="submission" date="2023-01" db="EMBL/GenBank/DDBJ databases">
        <title>Analysis of 21 Apiospora genomes using comparative genomics revels a genus with tremendous synthesis potential of carbohydrate active enzymes and secondary metabolites.</title>
        <authorList>
            <person name="Sorensen T."/>
        </authorList>
    </citation>
    <scope>NUCLEOTIDE SEQUENCE [LARGE SCALE GENOMIC DNA]</scope>
    <source>
        <strain evidence="2 3">CBS 20057</strain>
    </source>
</reference>
<comment type="caution">
    <text evidence="2">The sequence shown here is derived from an EMBL/GenBank/DDBJ whole genome shotgun (WGS) entry which is preliminary data.</text>
</comment>
<dbReference type="EMBL" id="JAQQWI010000007">
    <property type="protein sequence ID" value="KAK8029263.1"/>
    <property type="molecule type" value="Genomic_DNA"/>
</dbReference>
<keyword evidence="1" id="KW-0812">Transmembrane</keyword>
<feature type="transmembrane region" description="Helical" evidence="1">
    <location>
        <begin position="71"/>
        <end position="95"/>
    </location>
</feature>
<protein>
    <submittedName>
        <fullName evidence="2">Uncharacterized protein</fullName>
    </submittedName>
</protein>
<evidence type="ECO:0000256" key="1">
    <source>
        <dbReference type="SAM" id="Phobius"/>
    </source>
</evidence>
<sequence>MNLLQAAAKIHEVIMVFSLSAIIVAIYRRQLIGNGVRLAFLTAGYRVGDLGYLLSSPLWRQALDKARPVEILLFGLFVFATLMSATVGPSSAVLLTPSLDWFEFAPGTAFSNLTSPLIYRRNRDDVWNSVMQVKEDSWEAEWCGTSQALYDTDCPASGFREINQWVRQWKATNLDSPIMFQSVASDIGRRLKPLTGEKSVVLTTTPSNFLLNSIGLLQNYIATANVGAVSGDLGSRRPRYRLHTPSSSELLQPFVQSECKVYKKPDFMKLTEVDYPTQGLNCMGNRECETRRAAPRKFVPATSKFNNASYSDVTDLFLDIPISTVVYLSGQTSKQQGVRDEDNVYLCSAVASWIPANYTFDPIKTNVLESSLQENKTMLGVGDNESSTGIMVSFTISWLRLLNPWIDPRKDNEWSVLAALTSNFETFTDIPDQLSAVEQKEKKTARNILLATAIGGYLTEALARTCTTGMTVVNLSRDDTTLSYAKLDWQRQSFVSTISAHNSTHVSNNATGKTYRKDLEQLERDFLNKSLPIELTAERYGYGTGQPRKTLQFAQVMLAMYLGAVSLYAAAIAVGHVLDILRDDANLARHDNLLFLTLKTLAPTSGDLVDAGAGVTSSGIWKKIARVRADYRDHVQLVMDYEAQETTRPLGVTGKENYY</sequence>
<accession>A0ABR1SD92</accession>
<evidence type="ECO:0000313" key="2">
    <source>
        <dbReference type="EMBL" id="KAK8029263.1"/>
    </source>
</evidence>
<dbReference type="Proteomes" id="UP001396898">
    <property type="component" value="Unassembled WGS sequence"/>
</dbReference>
<feature type="transmembrane region" description="Helical" evidence="1">
    <location>
        <begin position="6"/>
        <end position="26"/>
    </location>
</feature>
<gene>
    <name evidence="2" type="ORF">PG991_006319</name>
</gene>